<dbReference type="EMBL" id="BRXY01000406">
    <property type="protein sequence ID" value="GMH92868.1"/>
    <property type="molecule type" value="Genomic_DNA"/>
</dbReference>
<gene>
    <name evidence="2" type="ORF">TrST_g12080</name>
</gene>
<keyword evidence="3" id="KW-1185">Reference proteome</keyword>
<proteinExistence type="predicted"/>
<evidence type="ECO:0000313" key="3">
    <source>
        <dbReference type="Proteomes" id="UP001165085"/>
    </source>
</evidence>
<feature type="region of interest" description="Disordered" evidence="1">
    <location>
        <begin position="93"/>
        <end position="115"/>
    </location>
</feature>
<dbReference type="AlphaFoldDB" id="A0A9W7EV44"/>
<organism evidence="2 3">
    <name type="scientific">Triparma strigata</name>
    <dbReference type="NCBI Taxonomy" id="1606541"/>
    <lineage>
        <taxon>Eukaryota</taxon>
        <taxon>Sar</taxon>
        <taxon>Stramenopiles</taxon>
        <taxon>Ochrophyta</taxon>
        <taxon>Bolidophyceae</taxon>
        <taxon>Parmales</taxon>
        <taxon>Triparmaceae</taxon>
        <taxon>Triparma</taxon>
    </lineage>
</organism>
<name>A0A9W7EV44_9STRA</name>
<dbReference type="OrthoDB" id="10326213at2759"/>
<accession>A0A9W7EV44</accession>
<protein>
    <submittedName>
        <fullName evidence="2">Uncharacterized protein</fullName>
    </submittedName>
</protein>
<comment type="caution">
    <text evidence="2">The sequence shown here is derived from an EMBL/GenBank/DDBJ whole genome shotgun (WGS) entry which is preliminary data.</text>
</comment>
<feature type="compositionally biased region" description="Basic and acidic residues" evidence="1">
    <location>
        <begin position="93"/>
        <end position="103"/>
    </location>
</feature>
<dbReference type="Proteomes" id="UP001165085">
    <property type="component" value="Unassembled WGS sequence"/>
</dbReference>
<reference evidence="3" key="1">
    <citation type="journal article" date="2023" name="Commun. Biol.">
        <title>Genome analysis of Parmales, the sister group of diatoms, reveals the evolutionary specialization of diatoms from phago-mixotrophs to photoautotrophs.</title>
        <authorList>
            <person name="Ban H."/>
            <person name="Sato S."/>
            <person name="Yoshikawa S."/>
            <person name="Yamada K."/>
            <person name="Nakamura Y."/>
            <person name="Ichinomiya M."/>
            <person name="Sato N."/>
            <person name="Blanc-Mathieu R."/>
            <person name="Endo H."/>
            <person name="Kuwata A."/>
            <person name="Ogata H."/>
        </authorList>
    </citation>
    <scope>NUCLEOTIDE SEQUENCE [LARGE SCALE GENOMIC DNA]</scope>
    <source>
        <strain evidence="3">NIES 3701</strain>
    </source>
</reference>
<evidence type="ECO:0000313" key="2">
    <source>
        <dbReference type="EMBL" id="GMH92868.1"/>
    </source>
</evidence>
<evidence type="ECO:0000256" key="1">
    <source>
        <dbReference type="SAM" id="MobiDB-lite"/>
    </source>
</evidence>
<sequence>MPAAASCSALPQDLKFSKMYVWHKLLDVSLASLSVYLVCISGSGNLPDASCDSNSDSECLANNPADGSGRITLGLVLIILYYLRNFDKRAASKLDREPDHTEAPKTPPSKSQRLIFSHKDGCDPEGWRLKPTTDDWYSHNDHEFAHLKFYNDSELGGSDLMYVQSRAKVPMKDDSVGSILDHVGQCLQRCNDNHTHFAALYDIRQYELPGPSGAYARAKQLVKWCDTMDDKIDKHLHSVAIIIPSGFGAKLLKNCVQFIIWACQPPMDPRLFEDKNGQGFGEAMEFLKTRCDKYNNNELKICKPVVPKQVFCNPPDPQIVKKMGCSCHPEKK</sequence>